<accession>A0A099CTI5</accession>
<evidence type="ECO:0000313" key="2">
    <source>
        <dbReference type="EMBL" id="KGI76932.1"/>
    </source>
</evidence>
<evidence type="ECO:0000313" key="5">
    <source>
        <dbReference type="Proteomes" id="UP000560000"/>
    </source>
</evidence>
<dbReference type="AlphaFoldDB" id="A0A099CTI5"/>
<dbReference type="EMBL" id="JACHET010000001">
    <property type="protein sequence ID" value="MBB6185199.1"/>
    <property type="molecule type" value="Genomic_DNA"/>
</dbReference>
<feature type="transmembrane region" description="Helical" evidence="1">
    <location>
        <begin position="83"/>
        <end position="107"/>
    </location>
</feature>
<reference evidence="3 5" key="2">
    <citation type="submission" date="2020-08" db="EMBL/GenBank/DDBJ databases">
        <title>Genomic Encyclopedia of Type Strains, Phase IV (KMG-IV): sequencing the most valuable type-strain genomes for metagenomic binning, comparative biology and taxonomic classification.</title>
        <authorList>
            <person name="Goeker M."/>
        </authorList>
    </citation>
    <scope>NUCLEOTIDE SEQUENCE [LARGE SCALE GENOMIC DNA]</scope>
    <source>
        <strain evidence="3 5">DSM 107085</strain>
    </source>
</reference>
<proteinExistence type="predicted"/>
<dbReference type="HOGENOM" id="CLU_1784909_0_0_6"/>
<evidence type="ECO:0000256" key="1">
    <source>
        <dbReference type="SAM" id="Phobius"/>
    </source>
</evidence>
<dbReference type="STRING" id="1543381.LF63_0113535"/>
<dbReference type="Proteomes" id="UP000560000">
    <property type="component" value="Unassembled WGS sequence"/>
</dbReference>
<protein>
    <recommendedName>
        <fullName evidence="6">Transmembrane protein</fullName>
    </recommendedName>
</protein>
<feature type="transmembrane region" description="Helical" evidence="1">
    <location>
        <begin position="113"/>
        <end position="132"/>
    </location>
</feature>
<keyword evidence="1" id="KW-0812">Transmembrane</keyword>
<evidence type="ECO:0008006" key="6">
    <source>
        <dbReference type="Google" id="ProtNLM"/>
    </source>
</evidence>
<evidence type="ECO:0000313" key="3">
    <source>
        <dbReference type="EMBL" id="MBB6185199.1"/>
    </source>
</evidence>
<dbReference type="OrthoDB" id="9874783at2"/>
<dbReference type="RefSeq" id="WP_043102638.1">
    <property type="nucleotide sequence ID" value="NZ_JACHET010000001.1"/>
</dbReference>
<dbReference type="Proteomes" id="UP000029708">
    <property type="component" value="Unassembled WGS sequence"/>
</dbReference>
<keyword evidence="1" id="KW-1133">Transmembrane helix</keyword>
<evidence type="ECO:0000313" key="4">
    <source>
        <dbReference type="Proteomes" id="UP000029708"/>
    </source>
</evidence>
<keyword evidence="1" id="KW-0472">Membrane</keyword>
<reference evidence="2 4" key="1">
    <citation type="submission" date="2014-09" db="EMBL/GenBank/DDBJ databases">
        <title>Xanthomonadaceae 3.5X direct submission.</title>
        <authorList>
            <person name="Fang T."/>
            <person name="Wang H."/>
        </authorList>
    </citation>
    <scope>NUCLEOTIDE SEQUENCE [LARGE SCALE GENOMIC DNA]</scope>
    <source>
        <strain evidence="2 4">3.5X</strain>
    </source>
</reference>
<dbReference type="EMBL" id="JROI01000015">
    <property type="protein sequence ID" value="KGI76932.1"/>
    <property type="molecule type" value="Genomic_DNA"/>
</dbReference>
<name>A0A099CTI5_9GAMM</name>
<gene>
    <name evidence="3" type="ORF">HNQ86_002544</name>
    <name evidence="2" type="ORF">LF63_0113535</name>
</gene>
<comment type="caution">
    <text evidence="2">The sequence shown here is derived from an EMBL/GenBank/DDBJ whole genome shotgun (WGS) entry which is preliminary data.</text>
</comment>
<sequence>MNTRKPTHEPVDASVWDAQERVWRAVREGRAADGEDVADVALFTALADLPRPTPDADFAADVAALAARQQARHAQVRRFRRRVLGGLALGYGVALGIGVGLSGFGAWAPLSRLFQHGWVLTAAVCVAAFAVFDRLARHTLGRPHA</sequence>
<organism evidence="2 4">
    <name type="scientific">Oleiagrimonas soli</name>
    <dbReference type="NCBI Taxonomy" id="1543381"/>
    <lineage>
        <taxon>Bacteria</taxon>
        <taxon>Pseudomonadati</taxon>
        <taxon>Pseudomonadota</taxon>
        <taxon>Gammaproteobacteria</taxon>
        <taxon>Lysobacterales</taxon>
        <taxon>Rhodanobacteraceae</taxon>
        <taxon>Oleiagrimonas</taxon>
    </lineage>
</organism>
<keyword evidence="4" id="KW-1185">Reference proteome</keyword>